<organism evidence="9 10">
    <name type="scientific">Lentibacillus salicampi</name>
    <dbReference type="NCBI Taxonomy" id="175306"/>
    <lineage>
        <taxon>Bacteria</taxon>
        <taxon>Bacillati</taxon>
        <taxon>Bacillota</taxon>
        <taxon>Bacilli</taxon>
        <taxon>Bacillales</taxon>
        <taxon>Bacillaceae</taxon>
        <taxon>Lentibacillus</taxon>
    </lineage>
</organism>
<evidence type="ECO:0000256" key="2">
    <source>
        <dbReference type="ARBA" id="ARBA00007998"/>
    </source>
</evidence>
<dbReference type="Pfam" id="PF03845">
    <property type="entry name" value="Spore_permease"/>
    <property type="match status" value="1"/>
</dbReference>
<evidence type="ECO:0000256" key="5">
    <source>
        <dbReference type="ARBA" id="ARBA00022692"/>
    </source>
</evidence>
<feature type="transmembrane region" description="Helical" evidence="8">
    <location>
        <begin position="113"/>
        <end position="135"/>
    </location>
</feature>
<dbReference type="NCBIfam" id="TIGR00912">
    <property type="entry name" value="2A0309"/>
    <property type="match status" value="1"/>
</dbReference>
<feature type="transmembrane region" description="Helical" evidence="8">
    <location>
        <begin position="142"/>
        <end position="167"/>
    </location>
</feature>
<gene>
    <name evidence="9" type="ORF">E4U82_00570</name>
</gene>
<dbReference type="Proteomes" id="UP000298484">
    <property type="component" value="Unassembled WGS sequence"/>
</dbReference>
<feature type="transmembrane region" description="Helical" evidence="8">
    <location>
        <begin position="187"/>
        <end position="207"/>
    </location>
</feature>
<feature type="transmembrane region" description="Helical" evidence="8">
    <location>
        <begin position="219"/>
        <end position="239"/>
    </location>
</feature>
<feature type="transmembrane region" description="Helical" evidence="8">
    <location>
        <begin position="82"/>
        <end position="107"/>
    </location>
</feature>
<comment type="caution">
    <text evidence="9">The sequence shown here is derived from an EMBL/GenBank/DDBJ whole genome shotgun (WGS) entry which is preliminary data.</text>
</comment>
<evidence type="ECO:0000313" key="9">
    <source>
        <dbReference type="EMBL" id="TFJ94445.1"/>
    </source>
</evidence>
<feature type="transmembrane region" description="Helical" evidence="8">
    <location>
        <begin position="12"/>
        <end position="29"/>
    </location>
</feature>
<protein>
    <submittedName>
        <fullName evidence="9">Spore gernimation protein GerB</fullName>
    </submittedName>
</protein>
<keyword evidence="7 8" id="KW-0472">Membrane</keyword>
<evidence type="ECO:0000256" key="8">
    <source>
        <dbReference type="SAM" id="Phobius"/>
    </source>
</evidence>
<dbReference type="OrthoDB" id="2380240at2"/>
<reference evidence="9 10" key="1">
    <citation type="submission" date="2019-03" db="EMBL/GenBank/DDBJ databases">
        <title>Genome sequence of Lentibacillus salicampi ATCC BAA-719.</title>
        <authorList>
            <person name="Maclea K.S."/>
            <person name="Simoes Junior M."/>
        </authorList>
    </citation>
    <scope>NUCLEOTIDE SEQUENCE [LARGE SCALE GENOMIC DNA]</scope>
    <source>
        <strain evidence="9 10">ATCC BAA-719</strain>
    </source>
</reference>
<feature type="transmembrane region" description="Helical" evidence="8">
    <location>
        <begin position="268"/>
        <end position="288"/>
    </location>
</feature>
<dbReference type="PANTHER" id="PTHR34975:SF2">
    <property type="entry name" value="SPORE GERMINATION PROTEIN A2"/>
    <property type="match status" value="1"/>
</dbReference>
<dbReference type="AlphaFoldDB" id="A0A4Y9AG90"/>
<keyword evidence="10" id="KW-1185">Reference proteome</keyword>
<proteinExistence type="inferred from homology"/>
<keyword evidence="3" id="KW-0813">Transport</keyword>
<dbReference type="EMBL" id="SRHY01000001">
    <property type="protein sequence ID" value="TFJ94445.1"/>
    <property type="molecule type" value="Genomic_DNA"/>
</dbReference>
<keyword evidence="5 8" id="KW-0812">Transmembrane</keyword>
<keyword evidence="6 8" id="KW-1133">Transmembrane helix</keyword>
<dbReference type="PANTHER" id="PTHR34975">
    <property type="entry name" value="SPORE GERMINATION PROTEIN A2"/>
    <property type="match status" value="1"/>
</dbReference>
<sequence length="362" mass="41163">MISLDDKVSGLMVLFLISASQLGVGVLGFQSIINKYAGHDAWISVMIAGIAVSGVIWLMYQMLKNDEKGDIVAIHEFTYGKWLGNFLTTLFAIYLLLMAIVVLRTYIEIIQVWIFPHLKVWAFLLLLIPLFYYTISDQFRTVVGVCFLGVVYPAILNLALFFSVQYADIDNILPILDHTITELLQSSSLAVLDFMGFSALLVFYPFIREAGKSQKYAHYGNLYTTLVYTAVCLISYLYYNQSELDSVIWASLGLWKIIEMPFLERFEYFGIATLFFMILPNVVLYMWAATRTVTRTFGFDHKKVALVLLGILFITSAIFTGREGVNLLNDSASRIGLVFLFIYIPVLFVINFICRKVRKNVS</sequence>
<feature type="transmembrane region" description="Helical" evidence="8">
    <location>
        <begin position="41"/>
        <end position="61"/>
    </location>
</feature>
<evidence type="ECO:0000313" key="10">
    <source>
        <dbReference type="Proteomes" id="UP000298484"/>
    </source>
</evidence>
<keyword evidence="4" id="KW-0309">Germination</keyword>
<comment type="subcellular location">
    <subcellularLocation>
        <location evidence="1">Membrane</location>
        <topology evidence="1">Multi-pass membrane protein</topology>
    </subcellularLocation>
</comment>
<evidence type="ECO:0000256" key="6">
    <source>
        <dbReference type="ARBA" id="ARBA00022989"/>
    </source>
</evidence>
<accession>A0A4Y9AG90</accession>
<dbReference type="InterPro" id="IPR004761">
    <property type="entry name" value="Spore_GerAB"/>
</dbReference>
<feature type="transmembrane region" description="Helical" evidence="8">
    <location>
        <begin position="333"/>
        <end position="354"/>
    </location>
</feature>
<feature type="transmembrane region" description="Helical" evidence="8">
    <location>
        <begin position="304"/>
        <end position="321"/>
    </location>
</feature>
<dbReference type="RefSeq" id="WP_135108090.1">
    <property type="nucleotide sequence ID" value="NZ_SRHY01000001.1"/>
</dbReference>
<evidence type="ECO:0000256" key="1">
    <source>
        <dbReference type="ARBA" id="ARBA00004141"/>
    </source>
</evidence>
<evidence type="ECO:0000256" key="7">
    <source>
        <dbReference type="ARBA" id="ARBA00023136"/>
    </source>
</evidence>
<comment type="similarity">
    <text evidence="2">Belongs to the amino acid-polyamine-organocation (APC) superfamily. Spore germination protein (SGP) (TC 2.A.3.9) family.</text>
</comment>
<name>A0A4Y9AG90_9BACI</name>
<evidence type="ECO:0000256" key="3">
    <source>
        <dbReference type="ARBA" id="ARBA00022448"/>
    </source>
</evidence>
<dbReference type="GO" id="GO:0009847">
    <property type="term" value="P:spore germination"/>
    <property type="evidence" value="ECO:0007669"/>
    <property type="project" value="InterPro"/>
</dbReference>
<dbReference type="GO" id="GO:0016020">
    <property type="term" value="C:membrane"/>
    <property type="evidence" value="ECO:0007669"/>
    <property type="project" value="UniProtKB-SubCell"/>
</dbReference>
<evidence type="ECO:0000256" key="4">
    <source>
        <dbReference type="ARBA" id="ARBA00022544"/>
    </source>
</evidence>